<gene>
    <name evidence="6" type="ORF">QC818_05550</name>
</gene>
<keyword evidence="3" id="KW-0238">DNA-binding</keyword>
<dbReference type="InterPro" id="IPR052021">
    <property type="entry name" value="Type-I_RS_S_subunit"/>
</dbReference>
<keyword evidence="6" id="KW-0540">Nuclease</keyword>
<feature type="coiled-coil region" evidence="4">
    <location>
        <begin position="348"/>
        <end position="375"/>
    </location>
</feature>
<reference evidence="6 7" key="1">
    <citation type="submission" date="2023-04" db="EMBL/GenBank/DDBJ databases">
        <title>A long-awaited taxogenomic arrangement of the family Halomonadaceae.</title>
        <authorList>
            <person name="De La Haba R."/>
            <person name="Chuvochina M."/>
            <person name="Wittouck S."/>
            <person name="Arahal D.R."/>
            <person name="Sanchez-Porro C."/>
            <person name="Hugenholtz P."/>
            <person name="Ventosa A."/>
        </authorList>
    </citation>
    <scope>NUCLEOTIDE SEQUENCE [LARGE SCALE GENOMIC DNA]</scope>
    <source>
        <strain evidence="6 7">DSM 23530</strain>
    </source>
</reference>
<comment type="caution">
    <text evidence="6">The sequence shown here is derived from an EMBL/GenBank/DDBJ whole genome shotgun (WGS) entry which is preliminary data.</text>
</comment>
<dbReference type="PANTHER" id="PTHR30408:SF12">
    <property type="entry name" value="TYPE I RESTRICTION ENZYME MJAVIII SPECIFICITY SUBUNIT"/>
    <property type="match status" value="1"/>
</dbReference>
<dbReference type="CDD" id="cd17254">
    <property type="entry name" value="RMtype1_S_FclI-TRD1-CR1_like"/>
    <property type="match status" value="1"/>
</dbReference>
<keyword evidence="7" id="KW-1185">Reference proteome</keyword>
<sequence length="396" mass="45427">MVPEGWHVKSVGDICTFINGHGFKSQDWSDCGLPIIRIQNLNGSESFNFYDGAIKKQWLVNPGDILFAWAGTKGVSFGAKLWKGPKGVLNQHIFRVEPKLKVDHTWLYFAMLSVTKRVEEKAHGFKSTLVHVQKSDVTEQVVLVPPLDEQKKIAQVIYTWDEAVRTCERLLSNSRQQKRGLLQQLLNGKRRFNSESGRGFPAWKEEKVGNFLRLHKEYVPASTKLPILTSSRDGLYEQERSVINEGKYGVIPFGYFTYRHMSDDLIFKFNLNREWEKGAISKEYPVFSASGVDKDFLEAQLNHGDAFKRFAIQQKQGGTRTRLYFRNLCEFRFAIPCLEEQEKIATALSVANQEIEVVKKKVECIKHERNALMQQLLTGKRRVDSGDFQCEKVGEV</sequence>
<evidence type="ECO:0000256" key="2">
    <source>
        <dbReference type="ARBA" id="ARBA00022747"/>
    </source>
</evidence>
<keyword evidence="6" id="KW-0378">Hydrolase</keyword>
<dbReference type="Gene3D" id="3.90.220.20">
    <property type="entry name" value="DNA methylase specificity domains"/>
    <property type="match status" value="2"/>
</dbReference>
<comment type="similarity">
    <text evidence="1">Belongs to the type-I restriction system S methylase family.</text>
</comment>
<dbReference type="InterPro" id="IPR044946">
    <property type="entry name" value="Restrct_endonuc_typeI_TRD_sf"/>
</dbReference>
<dbReference type="Gene3D" id="1.10.287.1120">
    <property type="entry name" value="Bipartite methylase S protein"/>
    <property type="match status" value="1"/>
</dbReference>
<dbReference type="Proteomes" id="UP001264519">
    <property type="component" value="Unassembled WGS sequence"/>
</dbReference>
<organism evidence="6 7">
    <name type="scientific">Halomonas koreensis</name>
    <dbReference type="NCBI Taxonomy" id="245385"/>
    <lineage>
        <taxon>Bacteria</taxon>
        <taxon>Pseudomonadati</taxon>
        <taxon>Pseudomonadota</taxon>
        <taxon>Gammaproteobacteria</taxon>
        <taxon>Oceanospirillales</taxon>
        <taxon>Halomonadaceae</taxon>
        <taxon>Halomonas</taxon>
    </lineage>
</organism>
<feature type="domain" description="Type I restriction modification DNA specificity" evidence="5">
    <location>
        <begin position="310"/>
        <end position="363"/>
    </location>
</feature>
<evidence type="ECO:0000256" key="3">
    <source>
        <dbReference type="ARBA" id="ARBA00023125"/>
    </source>
</evidence>
<dbReference type="EMBL" id="JARWAK010000003">
    <property type="protein sequence ID" value="MDR5866249.1"/>
    <property type="molecule type" value="Genomic_DNA"/>
</dbReference>
<dbReference type="SUPFAM" id="SSF116734">
    <property type="entry name" value="DNA methylase specificity domain"/>
    <property type="match status" value="2"/>
</dbReference>
<keyword evidence="2" id="KW-0680">Restriction system</keyword>
<dbReference type="GO" id="GO:0016787">
    <property type="term" value="F:hydrolase activity"/>
    <property type="evidence" value="ECO:0007669"/>
    <property type="project" value="UniProtKB-KW"/>
</dbReference>
<accession>A0ABU1FZX2</accession>
<evidence type="ECO:0000259" key="5">
    <source>
        <dbReference type="Pfam" id="PF01420"/>
    </source>
</evidence>
<feature type="domain" description="Type I restriction modification DNA specificity" evidence="5">
    <location>
        <begin position="3"/>
        <end position="162"/>
    </location>
</feature>
<dbReference type="RefSeq" id="WP_309651851.1">
    <property type="nucleotide sequence ID" value="NZ_JARWAK010000003.1"/>
</dbReference>
<proteinExistence type="inferred from homology"/>
<evidence type="ECO:0000313" key="7">
    <source>
        <dbReference type="Proteomes" id="UP001264519"/>
    </source>
</evidence>
<dbReference type="PANTHER" id="PTHR30408">
    <property type="entry name" value="TYPE-1 RESTRICTION ENZYME ECOKI SPECIFICITY PROTEIN"/>
    <property type="match status" value="1"/>
</dbReference>
<evidence type="ECO:0000313" key="6">
    <source>
        <dbReference type="EMBL" id="MDR5866249.1"/>
    </source>
</evidence>
<name>A0ABU1FZX2_9GAMM</name>
<dbReference type="InterPro" id="IPR000055">
    <property type="entry name" value="Restrct_endonuc_typeI_TRD"/>
</dbReference>
<protein>
    <submittedName>
        <fullName evidence="6">Restriction endonuclease subunit S</fullName>
        <ecNumber evidence="6">3.1.21.-</ecNumber>
    </submittedName>
</protein>
<keyword evidence="4" id="KW-0175">Coiled coil</keyword>
<evidence type="ECO:0000256" key="4">
    <source>
        <dbReference type="SAM" id="Coils"/>
    </source>
</evidence>
<evidence type="ECO:0000256" key="1">
    <source>
        <dbReference type="ARBA" id="ARBA00010923"/>
    </source>
</evidence>
<dbReference type="EC" id="3.1.21.-" evidence="6"/>
<keyword evidence="6" id="KW-0255">Endonuclease</keyword>
<dbReference type="GO" id="GO:0004519">
    <property type="term" value="F:endonuclease activity"/>
    <property type="evidence" value="ECO:0007669"/>
    <property type="project" value="UniProtKB-KW"/>
</dbReference>
<dbReference type="Pfam" id="PF01420">
    <property type="entry name" value="Methylase_S"/>
    <property type="match status" value="2"/>
</dbReference>